<comment type="caution">
    <text evidence="1">The sequence shown here is derived from an EMBL/GenBank/DDBJ whole genome shotgun (WGS) entry which is preliminary data.</text>
</comment>
<dbReference type="Proteomes" id="UP000078286">
    <property type="component" value="Unassembled WGS sequence"/>
</dbReference>
<proteinExistence type="predicted"/>
<dbReference type="AlphaFoldDB" id="A0A1B7I1F9"/>
<protein>
    <submittedName>
        <fullName evidence="1">Uncharacterized protein</fullName>
    </submittedName>
</protein>
<keyword evidence="2" id="KW-1185">Reference proteome</keyword>
<dbReference type="EMBL" id="LXEO01000002">
    <property type="protein sequence ID" value="OAT21971.1"/>
    <property type="molecule type" value="Genomic_DNA"/>
</dbReference>
<sequence length="40" mass="4566">MNTVLEDGFLGDLWIAQRILMKIGIARRDDLPDDFTSLES</sequence>
<accession>A0A1B7I1F9</accession>
<name>A0A1B7I1F9_9ENTR</name>
<organism evidence="1 2">
    <name type="scientific">Buttiauxella noackiae ATCC 51607</name>
    <dbReference type="NCBI Taxonomy" id="1354255"/>
    <lineage>
        <taxon>Bacteria</taxon>
        <taxon>Pseudomonadati</taxon>
        <taxon>Pseudomonadota</taxon>
        <taxon>Gammaproteobacteria</taxon>
        <taxon>Enterobacterales</taxon>
        <taxon>Enterobacteriaceae</taxon>
        <taxon>Buttiauxella</taxon>
    </lineage>
</organism>
<evidence type="ECO:0000313" key="2">
    <source>
        <dbReference type="Proteomes" id="UP000078286"/>
    </source>
</evidence>
<evidence type="ECO:0000313" key="1">
    <source>
        <dbReference type="EMBL" id="OAT21971.1"/>
    </source>
</evidence>
<gene>
    <name evidence="1" type="ORF">M979_0061</name>
</gene>
<reference evidence="1 2" key="1">
    <citation type="submission" date="2016-04" db="EMBL/GenBank/DDBJ databases">
        <title>ATOL: Assembling a taxonomically balanced genome-scale reconstruction of the evolutionary history of the Enterobacteriaceae.</title>
        <authorList>
            <person name="Plunkett G.III."/>
            <person name="Neeno-Eckwall E.C."/>
            <person name="Glasner J.D."/>
            <person name="Perna N.T."/>
        </authorList>
    </citation>
    <scope>NUCLEOTIDE SEQUENCE [LARGE SCALE GENOMIC DNA]</scope>
    <source>
        <strain evidence="1 2">ATCC 51607</strain>
    </source>
</reference>